<dbReference type="GO" id="GO:0005975">
    <property type="term" value="P:carbohydrate metabolic process"/>
    <property type="evidence" value="ECO:0007669"/>
    <property type="project" value="InterPro"/>
</dbReference>
<comment type="caution">
    <text evidence="1">The sequence shown here is derived from an EMBL/GenBank/DDBJ whole genome shotgun (WGS) entry which is preliminary data.</text>
</comment>
<dbReference type="InterPro" id="IPR037481">
    <property type="entry name" value="LacX"/>
</dbReference>
<dbReference type="RefSeq" id="WP_147093864.1">
    <property type="nucleotide sequence ID" value="NZ_BJVC01000004.1"/>
</dbReference>
<protein>
    <submittedName>
        <fullName evidence="1">Aldose 1-epimerase</fullName>
    </submittedName>
</protein>
<dbReference type="SUPFAM" id="SSF74650">
    <property type="entry name" value="Galactose mutarotase-like"/>
    <property type="match status" value="1"/>
</dbReference>
<evidence type="ECO:0000313" key="1">
    <source>
        <dbReference type="EMBL" id="GEL02807.1"/>
    </source>
</evidence>
<dbReference type="EMBL" id="BJVC01000004">
    <property type="protein sequence ID" value="GEL02807.1"/>
    <property type="molecule type" value="Genomic_DNA"/>
</dbReference>
<dbReference type="Gene3D" id="2.70.98.10">
    <property type="match status" value="1"/>
</dbReference>
<dbReference type="InterPro" id="IPR008183">
    <property type="entry name" value="Aldose_1/G6P_1-epimerase"/>
</dbReference>
<accession>A0A511BR40</accession>
<evidence type="ECO:0000313" key="2">
    <source>
        <dbReference type="Proteomes" id="UP000321405"/>
    </source>
</evidence>
<dbReference type="Pfam" id="PF01263">
    <property type="entry name" value="Aldose_epim"/>
    <property type="match status" value="1"/>
</dbReference>
<gene>
    <name evidence="1" type="ORF">SSA02_19700</name>
</gene>
<name>A0A511BR40_9PROT</name>
<dbReference type="GO" id="GO:0016853">
    <property type="term" value="F:isomerase activity"/>
    <property type="evidence" value="ECO:0007669"/>
    <property type="project" value="InterPro"/>
</dbReference>
<dbReference type="InterPro" id="IPR011013">
    <property type="entry name" value="Gal_mutarotase_sf_dom"/>
</dbReference>
<dbReference type="OrthoDB" id="9795355at2"/>
<dbReference type="Proteomes" id="UP000321405">
    <property type="component" value="Unassembled WGS sequence"/>
</dbReference>
<keyword evidence="2" id="KW-1185">Reference proteome</keyword>
<sequence>MASESHTFGNEGYTARVTALGAELCSLRDRTGRELIWTGGAWPRHSPVLFPIIGRVHDNHALIDGLDYTLTQHGFARDRVFRWAERSETGCTLVLEDDPTSRALFPFAFRLTLRYALDETGLHVSYDLTNPDTRGTLHASLGAHPAFVWPFVPDTAKTDYILRFEKEEHAPLARLEAGLIVDWSRPNPVKGRELALNDGLFEEDALIFMHPQSRKLLFGADRGDGLAFAWHGFEQLGVWMKPGSDFLCLEPWQGYASPAAFTGPFEEKPGLLHLAPGTSWQAGWSAGLVAGKTLSS</sequence>
<dbReference type="CDD" id="cd09024">
    <property type="entry name" value="Aldose_epim_lacX"/>
    <property type="match status" value="1"/>
</dbReference>
<dbReference type="GO" id="GO:0030246">
    <property type="term" value="F:carbohydrate binding"/>
    <property type="evidence" value="ECO:0007669"/>
    <property type="project" value="InterPro"/>
</dbReference>
<proteinExistence type="predicted"/>
<reference evidence="1 2" key="1">
    <citation type="submission" date="2019-07" db="EMBL/GenBank/DDBJ databases">
        <title>Whole genome shotgun sequence of Swaminathania salitolerans NBRC 104436.</title>
        <authorList>
            <person name="Hosoyama A."/>
            <person name="Uohara A."/>
            <person name="Ohji S."/>
            <person name="Ichikawa N."/>
        </authorList>
    </citation>
    <scope>NUCLEOTIDE SEQUENCE [LARGE SCALE GENOMIC DNA]</scope>
    <source>
        <strain evidence="1 2">NBRC 104436</strain>
    </source>
</reference>
<dbReference type="InterPro" id="IPR014718">
    <property type="entry name" value="GH-type_carb-bd"/>
</dbReference>
<organism evidence="1 2">
    <name type="scientific">Swaminathania salitolerans</name>
    <dbReference type="NCBI Taxonomy" id="182838"/>
    <lineage>
        <taxon>Bacteria</taxon>
        <taxon>Pseudomonadati</taxon>
        <taxon>Pseudomonadota</taxon>
        <taxon>Alphaproteobacteria</taxon>
        <taxon>Acetobacterales</taxon>
        <taxon>Acetobacteraceae</taxon>
        <taxon>Swaminathania</taxon>
    </lineage>
</organism>
<dbReference type="AlphaFoldDB" id="A0A511BR40"/>